<feature type="region of interest" description="Disordered" evidence="2">
    <location>
        <begin position="80"/>
        <end position="155"/>
    </location>
</feature>
<keyword evidence="4" id="KW-1185">Reference proteome</keyword>
<feature type="compositionally biased region" description="Low complexity" evidence="2">
    <location>
        <begin position="342"/>
        <end position="352"/>
    </location>
</feature>
<dbReference type="InterPro" id="IPR013949">
    <property type="entry name" value="Utp6"/>
</dbReference>
<dbReference type="InterPro" id="IPR011990">
    <property type="entry name" value="TPR-like_helical_dom_sf"/>
</dbReference>
<gene>
    <name evidence="3" type="ORF">AX774_g2583</name>
</gene>
<evidence type="ECO:0000256" key="1">
    <source>
        <dbReference type="ARBA" id="ARBA00010734"/>
    </source>
</evidence>
<dbReference type="EMBL" id="LSSK01000290">
    <property type="protein sequence ID" value="OMH83903.1"/>
    <property type="molecule type" value="Genomic_DNA"/>
</dbReference>
<evidence type="ECO:0000313" key="3">
    <source>
        <dbReference type="EMBL" id="OMH83903.1"/>
    </source>
</evidence>
<feature type="compositionally biased region" description="Basic and acidic residues" evidence="2">
    <location>
        <begin position="118"/>
        <end position="135"/>
    </location>
</feature>
<proteinExistence type="inferred from homology"/>
<evidence type="ECO:0000256" key="2">
    <source>
        <dbReference type="SAM" id="MobiDB-lite"/>
    </source>
</evidence>
<accession>A0A1R1PSM9</accession>
<dbReference type="GO" id="GO:0032040">
    <property type="term" value="C:small-subunit processome"/>
    <property type="evidence" value="ECO:0007669"/>
    <property type="project" value="TreeGrafter"/>
</dbReference>
<reference evidence="4" key="1">
    <citation type="submission" date="2017-01" db="EMBL/GenBank/DDBJ databases">
        <authorList>
            <person name="Wang Y."/>
            <person name="White M."/>
            <person name="Kvist S."/>
            <person name="Moncalvo J.-M."/>
        </authorList>
    </citation>
    <scope>NUCLEOTIDE SEQUENCE [LARGE SCALE GENOMIC DNA]</scope>
    <source>
        <strain evidence="4">COL-18-3</strain>
    </source>
</reference>
<comment type="similarity">
    <text evidence="1">Belongs to the UTP6 family.</text>
</comment>
<name>A0A1R1PSM9_ZANCU</name>
<dbReference type="GO" id="GO:0034388">
    <property type="term" value="C:Pwp2p-containing subcomplex of 90S preribosome"/>
    <property type="evidence" value="ECO:0007669"/>
    <property type="project" value="TreeGrafter"/>
</dbReference>
<dbReference type="PANTHER" id="PTHR23271">
    <property type="entry name" value="HEPATOCELLULAR CARCINOMA-ASSOCIATED ANTIGEN 66"/>
    <property type="match status" value="1"/>
</dbReference>
<dbReference type="Gene3D" id="1.25.40.10">
    <property type="entry name" value="Tetratricopeptide repeat domain"/>
    <property type="match status" value="1"/>
</dbReference>
<dbReference type="SUPFAM" id="SSF48452">
    <property type="entry name" value="TPR-like"/>
    <property type="match status" value="1"/>
</dbReference>
<dbReference type="GO" id="GO:0000462">
    <property type="term" value="P:maturation of SSU-rRNA from tricistronic rRNA transcript (SSU-rRNA, 5.8S rRNA, LSU-rRNA)"/>
    <property type="evidence" value="ECO:0007669"/>
    <property type="project" value="InterPro"/>
</dbReference>
<sequence length="725" mass="83536">MSRVIQVFPQNASLWIEAARMEYEGEGDVEKARKLMQRAIRINKDDISVWIEYCKMELLYIEKIKQRRKVLGIDEFEKSENGQQENNAGEKSESSEKKQQEGDKENHKSGNDSDTNEDEHFSDDVIKFDVEKENPDGEQSEESDEEEREFEKIQNEEFKQAMEIVERRYNKEKENKRKRSRLGQEEEEEIIRQKMEVSNNEYLQGKIALVVYKYAIQSVNTLEMRKQFYDLFSKFKFNEGVQQVLEETVDHYVSNNKDSVTSIESLRERVEALIFVHKSQIDQANTFSVNAFSVDWLKNYSKVYKEIEDNLESGSDNKEFVYLYWISSIGMLKDVLSEFVESTSGGNTNSTRSSRRKRQKSSTQNSNNNQQLENVKKYIVKSIVLLYEKVLTKNELYDSIVSESDYIEFIEFGLENNAMDKSSVQERVDQGIELYYENRNKESASGKLLLFKLKHIFNSFVDTSENANEYIAEFEKVYKVFLSKSVLIGDIKVAEEIFALYLDFKDSLYYAKIVDTYDLEMLSSDYIATMTKLVSFFISQPLNKAQLNASDAQISKDNGNAVLSVKKDDNNASASISDVLESLLVRYLNLFSSGDISTFRSKFTNSIQKNNFLSYLTSTVNVVALVIQTESNYLLSELNSKSHLPLTKKLAYIKSTPDLLSCYSHITSLYNSLLSSNSSVFQLWSDLVSFHLACGDLVSATSCRHSALLSNNNNPLLVQMLSKLF</sequence>
<dbReference type="InterPro" id="IPR003107">
    <property type="entry name" value="HAT"/>
</dbReference>
<dbReference type="SMART" id="SM00386">
    <property type="entry name" value="HAT"/>
    <property type="match status" value="1"/>
</dbReference>
<feature type="compositionally biased region" description="Basic and acidic residues" evidence="2">
    <location>
        <begin position="88"/>
        <end position="111"/>
    </location>
</feature>
<dbReference type="Proteomes" id="UP000188320">
    <property type="component" value="Unassembled WGS sequence"/>
</dbReference>
<comment type="caution">
    <text evidence="3">The sequence shown here is derived from an EMBL/GenBank/DDBJ whole genome shotgun (WGS) entry which is preliminary data.</text>
</comment>
<organism evidence="3 4">
    <name type="scientific">Zancudomyces culisetae</name>
    <name type="common">Gut fungus</name>
    <name type="synonym">Smittium culisetae</name>
    <dbReference type="NCBI Taxonomy" id="1213189"/>
    <lineage>
        <taxon>Eukaryota</taxon>
        <taxon>Fungi</taxon>
        <taxon>Fungi incertae sedis</taxon>
        <taxon>Zoopagomycota</taxon>
        <taxon>Kickxellomycotina</taxon>
        <taxon>Harpellomycetes</taxon>
        <taxon>Harpellales</taxon>
        <taxon>Legeriomycetaceae</taxon>
        <taxon>Zancudomyces</taxon>
    </lineage>
</organism>
<evidence type="ECO:0000313" key="4">
    <source>
        <dbReference type="Proteomes" id="UP000188320"/>
    </source>
</evidence>
<dbReference type="PANTHER" id="PTHR23271:SF1">
    <property type="entry name" value="U3 SMALL NUCLEOLAR RNA-ASSOCIATED PROTEIN 6 HOMOLOG"/>
    <property type="match status" value="1"/>
</dbReference>
<protein>
    <submittedName>
        <fullName evidence="3">U3 small nucleolar RNA-associated protein 6</fullName>
    </submittedName>
</protein>
<dbReference type="OrthoDB" id="28112at2759"/>
<dbReference type="AlphaFoldDB" id="A0A1R1PSM9"/>
<feature type="region of interest" description="Disordered" evidence="2">
    <location>
        <begin position="342"/>
        <end position="368"/>
    </location>
</feature>
<dbReference type="GO" id="GO:0030515">
    <property type="term" value="F:snoRNA binding"/>
    <property type="evidence" value="ECO:0007669"/>
    <property type="project" value="InterPro"/>
</dbReference>
<feature type="compositionally biased region" description="Acidic residues" evidence="2">
    <location>
        <begin position="136"/>
        <end position="148"/>
    </location>
</feature>